<dbReference type="SUPFAM" id="SSF46785">
    <property type="entry name" value="Winged helix' DNA-binding domain"/>
    <property type="match status" value="1"/>
</dbReference>
<feature type="domain" description="HTH lysR-type" evidence="5">
    <location>
        <begin position="1"/>
        <end position="59"/>
    </location>
</feature>
<dbReference type="PROSITE" id="PS50931">
    <property type="entry name" value="HTH_LYSR"/>
    <property type="match status" value="1"/>
</dbReference>
<evidence type="ECO:0000259" key="5">
    <source>
        <dbReference type="PROSITE" id="PS50931"/>
    </source>
</evidence>
<dbReference type="Proteomes" id="UP001597180">
    <property type="component" value="Unassembled WGS sequence"/>
</dbReference>
<proteinExistence type="inferred from homology"/>
<dbReference type="Pfam" id="PF03466">
    <property type="entry name" value="LysR_substrate"/>
    <property type="match status" value="1"/>
</dbReference>
<keyword evidence="7" id="KW-1185">Reference proteome</keyword>
<dbReference type="RefSeq" id="WP_345592076.1">
    <property type="nucleotide sequence ID" value="NZ_BAABJG010000029.1"/>
</dbReference>
<dbReference type="InterPro" id="IPR036388">
    <property type="entry name" value="WH-like_DNA-bd_sf"/>
</dbReference>
<dbReference type="CDD" id="cd05466">
    <property type="entry name" value="PBP2_LTTR_substrate"/>
    <property type="match status" value="1"/>
</dbReference>
<gene>
    <name evidence="6" type="ORF">ACFQ4B_12915</name>
</gene>
<dbReference type="Gene3D" id="3.40.190.290">
    <property type="match status" value="1"/>
</dbReference>
<evidence type="ECO:0000256" key="2">
    <source>
        <dbReference type="ARBA" id="ARBA00023015"/>
    </source>
</evidence>
<dbReference type="InterPro" id="IPR000847">
    <property type="entry name" value="LysR_HTH_N"/>
</dbReference>
<accession>A0ABW3UN40</accession>
<comment type="similarity">
    <text evidence="1">Belongs to the LysR transcriptional regulatory family.</text>
</comment>
<evidence type="ECO:0000256" key="1">
    <source>
        <dbReference type="ARBA" id="ARBA00009437"/>
    </source>
</evidence>
<protein>
    <submittedName>
        <fullName evidence="6">LysR family transcriptional regulator</fullName>
    </submittedName>
</protein>
<dbReference type="PANTHER" id="PTHR30419:SF24">
    <property type="entry name" value="HTH-TYPE TRANSCRIPTIONAL REGULATOR CZCR"/>
    <property type="match status" value="1"/>
</dbReference>
<keyword evidence="4" id="KW-0804">Transcription</keyword>
<evidence type="ECO:0000313" key="7">
    <source>
        <dbReference type="Proteomes" id="UP001597180"/>
    </source>
</evidence>
<dbReference type="InterPro" id="IPR005119">
    <property type="entry name" value="LysR_subst-bd"/>
</dbReference>
<dbReference type="SUPFAM" id="SSF53850">
    <property type="entry name" value="Periplasmic binding protein-like II"/>
    <property type="match status" value="1"/>
</dbReference>
<evidence type="ECO:0000256" key="4">
    <source>
        <dbReference type="ARBA" id="ARBA00023163"/>
    </source>
</evidence>
<dbReference type="PRINTS" id="PR00039">
    <property type="entry name" value="HTHLYSR"/>
</dbReference>
<evidence type="ECO:0000256" key="3">
    <source>
        <dbReference type="ARBA" id="ARBA00023125"/>
    </source>
</evidence>
<comment type="caution">
    <text evidence="6">The sequence shown here is derived from an EMBL/GenBank/DDBJ whole genome shotgun (WGS) entry which is preliminary data.</text>
</comment>
<name>A0ABW3UN40_9BACL</name>
<organism evidence="6 7">
    <name type="scientific">Paenibacillus vulneris</name>
    <dbReference type="NCBI Taxonomy" id="1133364"/>
    <lineage>
        <taxon>Bacteria</taxon>
        <taxon>Bacillati</taxon>
        <taxon>Bacillota</taxon>
        <taxon>Bacilli</taxon>
        <taxon>Bacillales</taxon>
        <taxon>Paenibacillaceae</taxon>
        <taxon>Paenibacillus</taxon>
    </lineage>
</organism>
<dbReference type="InterPro" id="IPR050950">
    <property type="entry name" value="HTH-type_LysR_regulators"/>
</dbReference>
<dbReference type="PANTHER" id="PTHR30419">
    <property type="entry name" value="HTH-TYPE TRANSCRIPTIONAL REGULATOR YBHD"/>
    <property type="match status" value="1"/>
</dbReference>
<evidence type="ECO:0000313" key="6">
    <source>
        <dbReference type="EMBL" id="MFD1221020.1"/>
    </source>
</evidence>
<dbReference type="Gene3D" id="1.10.10.10">
    <property type="entry name" value="Winged helix-like DNA-binding domain superfamily/Winged helix DNA-binding domain"/>
    <property type="match status" value="1"/>
</dbReference>
<dbReference type="Pfam" id="PF00126">
    <property type="entry name" value="HTH_1"/>
    <property type="match status" value="1"/>
</dbReference>
<reference evidence="7" key="1">
    <citation type="journal article" date="2019" name="Int. J. Syst. Evol. Microbiol.">
        <title>The Global Catalogue of Microorganisms (GCM) 10K type strain sequencing project: providing services to taxonomists for standard genome sequencing and annotation.</title>
        <authorList>
            <consortium name="The Broad Institute Genomics Platform"/>
            <consortium name="The Broad Institute Genome Sequencing Center for Infectious Disease"/>
            <person name="Wu L."/>
            <person name="Ma J."/>
        </authorList>
    </citation>
    <scope>NUCLEOTIDE SEQUENCE [LARGE SCALE GENOMIC DNA]</scope>
    <source>
        <strain evidence="7">CCUG 53270</strain>
    </source>
</reference>
<sequence length="291" mass="32901">MTHSQLKLFVKIVDTGSFTRAGQELNMTQPAVSRAISTLESELGVTLLIRDRRKGIVLTEVGKRILVLFRDILKGFDKVDQEVAAEKGFEVGLIRIGSFPAASAHFLPKIFRAISEKYPRIRFELHEGSIDEIKEWLAARTIDVGWIIPPNEEFEAVTLLKEQMFLFMREDHPLHQHDRIHVKHLDQEPMIICKGGYEAPLYELFEQGGSRLQAQFIVHNANTALNMIEEGLGMAIMSNVSLSLSALPPHVVIRPLEPQPYREILLAVPSLEESSLAVKLFIQTARELFSI</sequence>
<keyword evidence="2" id="KW-0805">Transcription regulation</keyword>
<dbReference type="InterPro" id="IPR036390">
    <property type="entry name" value="WH_DNA-bd_sf"/>
</dbReference>
<dbReference type="EMBL" id="JBHTLU010000014">
    <property type="protein sequence ID" value="MFD1221020.1"/>
    <property type="molecule type" value="Genomic_DNA"/>
</dbReference>
<keyword evidence="3" id="KW-0238">DNA-binding</keyword>